<gene>
    <name evidence="3" type="ORF">H1191_14965</name>
</gene>
<protein>
    <submittedName>
        <fullName evidence="3">Phosphatase PAP2 family protein</fullName>
    </submittedName>
</protein>
<evidence type="ECO:0000256" key="1">
    <source>
        <dbReference type="SAM" id="Phobius"/>
    </source>
</evidence>
<name>A0A7W1WTA2_9BACL</name>
<evidence type="ECO:0000259" key="2">
    <source>
        <dbReference type="SMART" id="SM00014"/>
    </source>
</evidence>
<feature type="transmembrane region" description="Helical" evidence="1">
    <location>
        <begin position="41"/>
        <end position="61"/>
    </location>
</feature>
<dbReference type="Proteomes" id="UP000535491">
    <property type="component" value="Unassembled WGS sequence"/>
</dbReference>
<organism evidence="3 4">
    <name type="scientific">Paenactinomyces guangxiensis</name>
    <dbReference type="NCBI Taxonomy" id="1490290"/>
    <lineage>
        <taxon>Bacteria</taxon>
        <taxon>Bacillati</taxon>
        <taxon>Bacillota</taxon>
        <taxon>Bacilli</taxon>
        <taxon>Bacillales</taxon>
        <taxon>Thermoactinomycetaceae</taxon>
        <taxon>Paenactinomyces</taxon>
    </lineage>
</organism>
<comment type="caution">
    <text evidence="3">The sequence shown here is derived from an EMBL/GenBank/DDBJ whole genome shotgun (WGS) entry which is preliminary data.</text>
</comment>
<dbReference type="CDD" id="cd03392">
    <property type="entry name" value="PAP2_like_2"/>
    <property type="match status" value="1"/>
</dbReference>
<evidence type="ECO:0000313" key="4">
    <source>
        <dbReference type="Proteomes" id="UP000535491"/>
    </source>
</evidence>
<reference evidence="3 4" key="1">
    <citation type="submission" date="2020-07" db="EMBL/GenBank/DDBJ databases">
        <authorList>
            <person name="Feng H."/>
        </authorList>
    </citation>
    <scope>NUCLEOTIDE SEQUENCE [LARGE SCALE GENOMIC DNA]</scope>
    <source>
        <strain evidence="4">s-10</strain>
    </source>
</reference>
<keyword evidence="4" id="KW-1185">Reference proteome</keyword>
<proteinExistence type="predicted"/>
<dbReference type="EMBL" id="JACEIQ010000017">
    <property type="protein sequence ID" value="MBA4495598.1"/>
    <property type="molecule type" value="Genomic_DNA"/>
</dbReference>
<accession>A0A7W1WTA2</accession>
<evidence type="ECO:0000313" key="3">
    <source>
        <dbReference type="EMBL" id="MBA4495598.1"/>
    </source>
</evidence>
<keyword evidence="1" id="KW-1133">Transmembrane helix</keyword>
<feature type="transmembrane region" description="Helical" evidence="1">
    <location>
        <begin position="97"/>
        <end position="118"/>
    </location>
</feature>
<keyword evidence="1" id="KW-0812">Transmembrane</keyword>
<feature type="transmembrane region" description="Helical" evidence="1">
    <location>
        <begin position="68"/>
        <end position="91"/>
    </location>
</feature>
<dbReference type="Pfam" id="PF01569">
    <property type="entry name" value="PAP2"/>
    <property type="match status" value="1"/>
</dbReference>
<dbReference type="SUPFAM" id="SSF48317">
    <property type="entry name" value="Acid phosphatase/Vanadium-dependent haloperoxidase"/>
    <property type="match status" value="1"/>
</dbReference>
<dbReference type="PANTHER" id="PTHR14969:SF13">
    <property type="entry name" value="AT30094P"/>
    <property type="match status" value="1"/>
</dbReference>
<dbReference type="InterPro" id="IPR000326">
    <property type="entry name" value="PAP2/HPO"/>
</dbReference>
<dbReference type="AlphaFoldDB" id="A0A7W1WTA2"/>
<sequence length="124" mass="13761">MLAGNLAGAWLLNITLKSLIQRPRPNLQHLIEVDGYSYPSGHAMVAAAFYGMIGYLVWFNLRTKGKPSWYEIVFTVLLILAIGTSRVYLGVHYPSDVIAGFAAGGVWLVACIKGLNILQYYKRN</sequence>
<dbReference type="InterPro" id="IPR036938">
    <property type="entry name" value="PAP2/HPO_sf"/>
</dbReference>
<dbReference type="RefSeq" id="WP_181753218.1">
    <property type="nucleotide sequence ID" value="NZ_JACEIQ010000017.1"/>
</dbReference>
<dbReference type="PANTHER" id="PTHR14969">
    <property type="entry name" value="SPHINGOSINE-1-PHOSPHATE PHOSPHOHYDROLASE"/>
    <property type="match status" value="1"/>
</dbReference>
<keyword evidence="1" id="KW-0472">Membrane</keyword>
<feature type="domain" description="Phosphatidic acid phosphatase type 2/haloperoxidase" evidence="2">
    <location>
        <begin position="1"/>
        <end position="112"/>
    </location>
</feature>
<dbReference type="Gene3D" id="1.20.144.10">
    <property type="entry name" value="Phosphatidic acid phosphatase type 2/haloperoxidase"/>
    <property type="match status" value="1"/>
</dbReference>
<dbReference type="SMART" id="SM00014">
    <property type="entry name" value="acidPPc"/>
    <property type="match status" value="1"/>
</dbReference>